<feature type="non-terminal residue" evidence="2">
    <location>
        <position position="1"/>
    </location>
</feature>
<sequence length="136" mass="14566">WTGVHTSQQPDPPPVLSTTNGASTFLVNALGSVCREIAVFQDSWGASLQEVEFRSKGQQTLDRVVMRIGAASAPDALRIWDRSGNETKVSAQARGARQREATALEPNNGNMRDSAGPEVARAPSRSQPARGPNRAN</sequence>
<name>A0A409Y5L3_9AGAR</name>
<feature type="region of interest" description="Disordered" evidence="1">
    <location>
        <begin position="83"/>
        <end position="136"/>
    </location>
</feature>
<comment type="caution">
    <text evidence="2">The sequence shown here is derived from an EMBL/GenBank/DDBJ whole genome shotgun (WGS) entry which is preliminary data.</text>
</comment>
<evidence type="ECO:0000313" key="3">
    <source>
        <dbReference type="Proteomes" id="UP000284706"/>
    </source>
</evidence>
<evidence type="ECO:0000256" key="1">
    <source>
        <dbReference type="SAM" id="MobiDB-lite"/>
    </source>
</evidence>
<accession>A0A409Y5L3</accession>
<dbReference type="Proteomes" id="UP000284706">
    <property type="component" value="Unassembled WGS sequence"/>
</dbReference>
<protein>
    <submittedName>
        <fullName evidence="2">Uncharacterized protein</fullName>
    </submittedName>
</protein>
<gene>
    <name evidence="2" type="ORF">CVT26_013508</name>
</gene>
<evidence type="ECO:0000313" key="2">
    <source>
        <dbReference type="EMBL" id="PPQ98290.1"/>
    </source>
</evidence>
<proteinExistence type="predicted"/>
<dbReference type="AlphaFoldDB" id="A0A409Y5L3"/>
<keyword evidence="3" id="KW-1185">Reference proteome</keyword>
<dbReference type="EMBL" id="NHYE01001125">
    <property type="protein sequence ID" value="PPQ98290.1"/>
    <property type="molecule type" value="Genomic_DNA"/>
</dbReference>
<reference evidence="2 3" key="1">
    <citation type="journal article" date="2018" name="Evol. Lett.">
        <title>Horizontal gene cluster transfer increased hallucinogenic mushroom diversity.</title>
        <authorList>
            <person name="Reynolds H.T."/>
            <person name="Vijayakumar V."/>
            <person name="Gluck-Thaler E."/>
            <person name="Korotkin H.B."/>
            <person name="Matheny P.B."/>
            <person name="Slot J.C."/>
        </authorList>
    </citation>
    <scope>NUCLEOTIDE SEQUENCE [LARGE SCALE GENOMIC DNA]</scope>
    <source>
        <strain evidence="2 3">SRW20</strain>
    </source>
</reference>
<dbReference type="InParanoid" id="A0A409Y5L3"/>
<organism evidence="2 3">
    <name type="scientific">Gymnopilus dilepis</name>
    <dbReference type="NCBI Taxonomy" id="231916"/>
    <lineage>
        <taxon>Eukaryota</taxon>
        <taxon>Fungi</taxon>
        <taxon>Dikarya</taxon>
        <taxon>Basidiomycota</taxon>
        <taxon>Agaricomycotina</taxon>
        <taxon>Agaricomycetes</taxon>
        <taxon>Agaricomycetidae</taxon>
        <taxon>Agaricales</taxon>
        <taxon>Agaricineae</taxon>
        <taxon>Hymenogastraceae</taxon>
        <taxon>Gymnopilus</taxon>
    </lineage>
</organism>